<name>A0A087CEA7_9BIFI</name>
<dbReference type="eggNOG" id="COG2055">
    <property type="taxonomic scope" value="Bacteria"/>
</dbReference>
<dbReference type="EMBL" id="JGZI01000010">
    <property type="protein sequence ID" value="KFI81607.1"/>
    <property type="molecule type" value="Genomic_DNA"/>
</dbReference>
<sequence length="329" mass="34618">MALASISTVSASIGDVILARHPRARIADVDRAVEVIASAHLLGLHAFGIDMLLRDIDGLGGTGAMERGTSGIPEKTDAEADDPTIIEAADTIGFLAGAMAIRHAEHNAQASGIGMIGIRNVGALGVLGSYVRQLAQDGYLGIMIANSPAIVAPYNGLRAAIGTNPVAYAAPREDGRPLVVDFATSAISMNELREHQRSQTALPPDSAIDRDGHPTCVADDAAALRAKDMTASLIGLQVEIFSSALLGWRHGDSGRSASLLAIDPRRYGSKTEELSESIEDICASWTKAGGHVPSRYDALSSIDPTSVIDIPDASLTALERLRIERKRDE</sequence>
<dbReference type="PANTHER" id="PTHR11091:SF0">
    <property type="entry name" value="MALATE DEHYDROGENASE"/>
    <property type="match status" value="1"/>
</dbReference>
<dbReference type="InterPro" id="IPR003767">
    <property type="entry name" value="Malate/L-lactate_DH-like"/>
</dbReference>
<dbReference type="InterPro" id="IPR043144">
    <property type="entry name" value="Mal/L-sulf/L-lact_DH-like_ah"/>
</dbReference>
<dbReference type="EC" id="1.1.1.37" evidence="3"/>
<protein>
    <submittedName>
        <fullName evidence="3">L-sulfolactate dehydrogenase</fullName>
        <ecNumber evidence="3">1.1.1.37</ecNumber>
    </submittedName>
</protein>
<dbReference type="AlphaFoldDB" id="A0A087CEA7"/>
<reference evidence="3 4" key="1">
    <citation type="submission" date="2014-03" db="EMBL/GenBank/DDBJ databases">
        <title>Genomics of Bifidobacteria.</title>
        <authorList>
            <person name="Ventura M."/>
            <person name="Milani C."/>
            <person name="Lugli G.A."/>
        </authorList>
    </citation>
    <scope>NUCLEOTIDE SEQUENCE [LARGE SCALE GENOMIC DNA]</scope>
    <source>
        <strain evidence="3 4">LMG 21775</strain>
    </source>
</reference>
<dbReference type="InterPro" id="IPR036111">
    <property type="entry name" value="Mal/L-sulfo/L-lacto_DH-like_sf"/>
</dbReference>
<dbReference type="InterPro" id="IPR043143">
    <property type="entry name" value="Mal/L-sulf/L-lact_DH-like_NADP"/>
</dbReference>
<dbReference type="RefSeq" id="WP_051921919.1">
    <property type="nucleotide sequence ID" value="NZ_JGZI01000010.1"/>
</dbReference>
<dbReference type="PANTHER" id="PTHR11091">
    <property type="entry name" value="OXIDOREDUCTASE-RELATED"/>
    <property type="match status" value="1"/>
</dbReference>
<accession>A0A087CEA7</accession>
<comment type="similarity">
    <text evidence="1">Belongs to the LDH2/MDH2 oxidoreductase family.</text>
</comment>
<dbReference type="Gene3D" id="1.10.1530.10">
    <property type="match status" value="1"/>
</dbReference>
<dbReference type="OrthoDB" id="924592at2"/>
<keyword evidence="4" id="KW-1185">Reference proteome</keyword>
<dbReference type="Gene3D" id="3.30.1370.60">
    <property type="entry name" value="Hypothetical oxidoreductase yiak, domain 2"/>
    <property type="match status" value="1"/>
</dbReference>
<dbReference type="Proteomes" id="UP000029050">
    <property type="component" value="Unassembled WGS sequence"/>
</dbReference>
<evidence type="ECO:0000256" key="1">
    <source>
        <dbReference type="ARBA" id="ARBA00006056"/>
    </source>
</evidence>
<dbReference type="GeneID" id="98299123"/>
<evidence type="ECO:0000313" key="3">
    <source>
        <dbReference type="EMBL" id="KFI81607.1"/>
    </source>
</evidence>
<proteinExistence type="inferred from homology"/>
<evidence type="ECO:0000313" key="4">
    <source>
        <dbReference type="Proteomes" id="UP000029050"/>
    </source>
</evidence>
<dbReference type="Pfam" id="PF02615">
    <property type="entry name" value="Ldh_2"/>
    <property type="match status" value="1"/>
</dbReference>
<dbReference type="GO" id="GO:0030060">
    <property type="term" value="F:L-malate dehydrogenase (NAD+) activity"/>
    <property type="evidence" value="ECO:0007669"/>
    <property type="project" value="UniProtKB-EC"/>
</dbReference>
<gene>
    <name evidence="3" type="ORF">BPSY_2019</name>
</gene>
<keyword evidence="2 3" id="KW-0560">Oxidoreductase</keyword>
<dbReference type="SUPFAM" id="SSF89733">
    <property type="entry name" value="L-sulfolactate dehydrogenase-like"/>
    <property type="match status" value="1"/>
</dbReference>
<dbReference type="STRING" id="218140.BPSY_2019"/>
<evidence type="ECO:0000256" key="2">
    <source>
        <dbReference type="ARBA" id="ARBA00023002"/>
    </source>
</evidence>
<organism evidence="3 4">
    <name type="scientific">Bifidobacterium psychraerophilum</name>
    <dbReference type="NCBI Taxonomy" id="218140"/>
    <lineage>
        <taxon>Bacteria</taxon>
        <taxon>Bacillati</taxon>
        <taxon>Actinomycetota</taxon>
        <taxon>Actinomycetes</taxon>
        <taxon>Bifidobacteriales</taxon>
        <taxon>Bifidobacteriaceae</taxon>
        <taxon>Bifidobacterium</taxon>
    </lineage>
</organism>
<comment type="caution">
    <text evidence="3">The sequence shown here is derived from an EMBL/GenBank/DDBJ whole genome shotgun (WGS) entry which is preliminary data.</text>
</comment>